<sequence length="131" mass="14859">MAVKADDRPCALLPIISSLASDVISSDNEGDIQQGKTRLKNEHNWKNAQRKRARLAGKSYTNTSEKIVEAKKTGKPCFPKLPNVKLYSEPVPINEHNIKDLKKILQYITGEDLEFWYHNVSWKTTSCEASE</sequence>
<dbReference type="Proteomes" id="UP001458880">
    <property type="component" value="Unassembled WGS sequence"/>
</dbReference>
<accession>A0AAW1HRL9</accession>
<dbReference type="EMBL" id="JASPKY010001136">
    <property type="protein sequence ID" value="KAK9678973.1"/>
    <property type="molecule type" value="Genomic_DNA"/>
</dbReference>
<protein>
    <submittedName>
        <fullName evidence="1">Uncharacterized protein</fullName>
    </submittedName>
</protein>
<organism evidence="1 2">
    <name type="scientific">Popillia japonica</name>
    <name type="common">Japanese beetle</name>
    <dbReference type="NCBI Taxonomy" id="7064"/>
    <lineage>
        <taxon>Eukaryota</taxon>
        <taxon>Metazoa</taxon>
        <taxon>Ecdysozoa</taxon>
        <taxon>Arthropoda</taxon>
        <taxon>Hexapoda</taxon>
        <taxon>Insecta</taxon>
        <taxon>Pterygota</taxon>
        <taxon>Neoptera</taxon>
        <taxon>Endopterygota</taxon>
        <taxon>Coleoptera</taxon>
        <taxon>Polyphaga</taxon>
        <taxon>Scarabaeiformia</taxon>
        <taxon>Scarabaeidae</taxon>
        <taxon>Rutelinae</taxon>
        <taxon>Popillia</taxon>
    </lineage>
</organism>
<proteinExistence type="predicted"/>
<comment type="caution">
    <text evidence="1">The sequence shown here is derived from an EMBL/GenBank/DDBJ whole genome shotgun (WGS) entry which is preliminary data.</text>
</comment>
<evidence type="ECO:0000313" key="2">
    <source>
        <dbReference type="Proteomes" id="UP001458880"/>
    </source>
</evidence>
<dbReference type="AlphaFoldDB" id="A0AAW1HRL9"/>
<evidence type="ECO:0000313" key="1">
    <source>
        <dbReference type="EMBL" id="KAK9678973.1"/>
    </source>
</evidence>
<reference evidence="1 2" key="1">
    <citation type="journal article" date="2024" name="BMC Genomics">
        <title>De novo assembly and annotation of Popillia japonica's genome with initial clues to its potential as an invasive pest.</title>
        <authorList>
            <person name="Cucini C."/>
            <person name="Boschi S."/>
            <person name="Funari R."/>
            <person name="Cardaioli E."/>
            <person name="Iannotti N."/>
            <person name="Marturano G."/>
            <person name="Paoli F."/>
            <person name="Bruttini M."/>
            <person name="Carapelli A."/>
            <person name="Frati F."/>
            <person name="Nardi F."/>
        </authorList>
    </citation>
    <scope>NUCLEOTIDE SEQUENCE [LARGE SCALE GENOMIC DNA]</scope>
    <source>
        <strain evidence="1">DMR45628</strain>
    </source>
</reference>
<gene>
    <name evidence="1" type="ORF">QE152_g40390</name>
</gene>
<name>A0AAW1HRL9_POPJA</name>
<keyword evidence="2" id="KW-1185">Reference proteome</keyword>